<dbReference type="AlphaFoldDB" id="A0A9P0HMN8"/>
<reference evidence="1" key="1">
    <citation type="submission" date="2022-01" db="EMBL/GenBank/DDBJ databases">
        <authorList>
            <person name="King R."/>
        </authorList>
    </citation>
    <scope>NUCLEOTIDE SEQUENCE</scope>
</reference>
<keyword evidence="2" id="KW-1185">Reference proteome</keyword>
<evidence type="ECO:0000313" key="2">
    <source>
        <dbReference type="Proteomes" id="UP001152798"/>
    </source>
</evidence>
<dbReference type="Proteomes" id="UP001152798">
    <property type="component" value="Chromosome 6"/>
</dbReference>
<sequence length="481" mass="56132">MSIKRNNNQTLTQELILRGYKTTKEDKKHESSLKSIFTNYYSKLHQEEASMNQYMLRLKCLLKNLTLLEEGMVYVGEMNPIVFEPIYVLAQMQAKLYKIRNRLGHLPKEYRKYAHNLIENTYDCVIDQCVKGAQAEESLKKIVTDVVYIDDIVMKYHENNLENGVMPYQMNICPWLNRNNIRLTSKLPFKKINRTKFINNKNILNPKMKNLAQESSFLRKIEKVTRKREKKSCKTSDKTVLACIKTDNVGIQFDPELSGPIPIPKCFHEVENKIRSSWLANTKKSSRRASIEEKIPSEHRFQYEVSMRHATTNVISNKNTKETQTEIIDFPSEDYEYTVMDMTYTKERIINEKTEEEMMKDLTSKKVVFLRENDIFETMPSNKQDDSDSSSGTFIEDSDCNIKISNVESKPSYKKYKMLYTSNKNTTNTSSTSNKSVQINRHVIEHKDEILAYIKELSSIIVNSQKIESSDNIYTDDSQTT</sequence>
<gene>
    <name evidence="1" type="ORF">NEZAVI_LOCUS12684</name>
</gene>
<proteinExistence type="predicted"/>
<organism evidence="1 2">
    <name type="scientific">Nezara viridula</name>
    <name type="common">Southern green stink bug</name>
    <name type="synonym">Cimex viridulus</name>
    <dbReference type="NCBI Taxonomy" id="85310"/>
    <lineage>
        <taxon>Eukaryota</taxon>
        <taxon>Metazoa</taxon>
        <taxon>Ecdysozoa</taxon>
        <taxon>Arthropoda</taxon>
        <taxon>Hexapoda</taxon>
        <taxon>Insecta</taxon>
        <taxon>Pterygota</taxon>
        <taxon>Neoptera</taxon>
        <taxon>Paraneoptera</taxon>
        <taxon>Hemiptera</taxon>
        <taxon>Heteroptera</taxon>
        <taxon>Panheteroptera</taxon>
        <taxon>Pentatomomorpha</taxon>
        <taxon>Pentatomoidea</taxon>
        <taxon>Pentatomidae</taxon>
        <taxon>Pentatominae</taxon>
        <taxon>Nezara</taxon>
    </lineage>
</organism>
<protein>
    <submittedName>
        <fullName evidence="1">Uncharacterized protein</fullName>
    </submittedName>
</protein>
<dbReference type="OrthoDB" id="10397522at2759"/>
<evidence type="ECO:0000313" key="1">
    <source>
        <dbReference type="EMBL" id="CAH1404241.1"/>
    </source>
</evidence>
<name>A0A9P0HMN8_NEZVI</name>
<accession>A0A9P0HMN8</accession>
<dbReference type="EMBL" id="OV725082">
    <property type="protein sequence ID" value="CAH1404241.1"/>
    <property type="molecule type" value="Genomic_DNA"/>
</dbReference>